<gene>
    <name evidence="1" type="ORF">ALC57_15721</name>
</gene>
<dbReference type="EMBL" id="KQ980865">
    <property type="protein sequence ID" value="KYN12107.1"/>
    <property type="molecule type" value="Genomic_DNA"/>
</dbReference>
<sequence>LKEPPQSRSKIKIINIDMEKMNLDHNELVNIIKKQNKIDGIKMCVVKRIIKEKKNQSGRGGMKVGSVIIELHGKFIRFLEDIVEELTIKGECIVIGDFNIDFKTNSFYAKKLQTIMLSLGMKQFVNEPTRIMKDNYRLTLYQ</sequence>
<organism evidence="1 2">
    <name type="scientific">Trachymyrmex cornetzi</name>
    <dbReference type="NCBI Taxonomy" id="471704"/>
    <lineage>
        <taxon>Eukaryota</taxon>
        <taxon>Metazoa</taxon>
        <taxon>Ecdysozoa</taxon>
        <taxon>Arthropoda</taxon>
        <taxon>Hexapoda</taxon>
        <taxon>Insecta</taxon>
        <taxon>Pterygota</taxon>
        <taxon>Neoptera</taxon>
        <taxon>Endopterygota</taxon>
        <taxon>Hymenoptera</taxon>
        <taxon>Apocrita</taxon>
        <taxon>Aculeata</taxon>
        <taxon>Formicoidea</taxon>
        <taxon>Formicidae</taxon>
        <taxon>Myrmicinae</taxon>
        <taxon>Trachymyrmex</taxon>
    </lineage>
</organism>
<dbReference type="AlphaFoldDB" id="A0A151IWM5"/>
<protein>
    <recommendedName>
        <fullName evidence="3">Endonuclease/exonuclease/phosphatase domain-containing protein</fullName>
    </recommendedName>
</protein>
<accession>A0A151IWM5</accession>
<evidence type="ECO:0000313" key="2">
    <source>
        <dbReference type="Proteomes" id="UP000078492"/>
    </source>
</evidence>
<evidence type="ECO:0000313" key="1">
    <source>
        <dbReference type="EMBL" id="KYN12107.1"/>
    </source>
</evidence>
<name>A0A151IWM5_9HYME</name>
<feature type="non-terminal residue" evidence="1">
    <location>
        <position position="1"/>
    </location>
</feature>
<proteinExistence type="predicted"/>
<reference evidence="1 2" key="1">
    <citation type="submission" date="2015-09" db="EMBL/GenBank/DDBJ databases">
        <title>Trachymyrmex cornetzi WGS genome.</title>
        <authorList>
            <person name="Nygaard S."/>
            <person name="Hu H."/>
            <person name="Boomsma J."/>
            <person name="Zhang G."/>
        </authorList>
    </citation>
    <scope>NUCLEOTIDE SEQUENCE [LARGE SCALE GENOMIC DNA]</scope>
    <source>
        <strain evidence="1">Tcor2-1</strain>
        <tissue evidence="1">Whole body</tissue>
    </source>
</reference>
<evidence type="ECO:0008006" key="3">
    <source>
        <dbReference type="Google" id="ProtNLM"/>
    </source>
</evidence>
<keyword evidence="2" id="KW-1185">Reference proteome</keyword>
<dbReference type="Proteomes" id="UP000078492">
    <property type="component" value="Unassembled WGS sequence"/>
</dbReference>